<accession>A0A225W659</accession>
<keyword evidence="2" id="KW-1185">Reference proteome</keyword>
<name>A0A225W659_9STRA</name>
<evidence type="ECO:0000313" key="1">
    <source>
        <dbReference type="EMBL" id="OWZ12688.1"/>
    </source>
</evidence>
<organism evidence="1 2">
    <name type="scientific">Phytophthora megakarya</name>
    <dbReference type="NCBI Taxonomy" id="4795"/>
    <lineage>
        <taxon>Eukaryota</taxon>
        <taxon>Sar</taxon>
        <taxon>Stramenopiles</taxon>
        <taxon>Oomycota</taxon>
        <taxon>Peronosporomycetes</taxon>
        <taxon>Peronosporales</taxon>
        <taxon>Peronosporaceae</taxon>
        <taxon>Phytophthora</taxon>
    </lineage>
</organism>
<protein>
    <recommendedName>
        <fullName evidence="3">Reverse transcriptase</fullName>
    </recommendedName>
</protein>
<dbReference type="AlphaFoldDB" id="A0A225W659"/>
<comment type="caution">
    <text evidence="1">The sequence shown here is derived from an EMBL/GenBank/DDBJ whole genome shotgun (WGS) entry which is preliminary data.</text>
</comment>
<proteinExistence type="predicted"/>
<gene>
    <name evidence="1" type="ORF">PHMEG_00014111</name>
</gene>
<evidence type="ECO:0000313" key="2">
    <source>
        <dbReference type="Proteomes" id="UP000198211"/>
    </source>
</evidence>
<dbReference type="EMBL" id="NBNE01001779">
    <property type="protein sequence ID" value="OWZ12688.1"/>
    <property type="molecule type" value="Genomic_DNA"/>
</dbReference>
<evidence type="ECO:0008006" key="3">
    <source>
        <dbReference type="Google" id="ProtNLM"/>
    </source>
</evidence>
<dbReference type="OrthoDB" id="128775at2759"/>
<dbReference type="Proteomes" id="UP000198211">
    <property type="component" value="Unassembled WGS sequence"/>
</dbReference>
<sequence length="224" mass="25267">MTNILRTHRLDVTSVARLARGKAQSNPRPNQYLDYELAMNIEISGDKTEMETKISEKPHHSQSQTLPKHLTAVIRSIRDGKDKGRYLIVDDSVLDDWDSTVYSPLGAVDKKDIDPVIEVCLIHDLSFPDGDSTNFSFDKVCVLAISYKYVSVSANRIEELAVRFLNLVIRMLKGDVKSAYRHLTMSSQHVHWMAARLPEEKALIVDLSAPFGWSGSPRPSMIRS</sequence>
<reference evidence="2" key="1">
    <citation type="submission" date="2017-03" db="EMBL/GenBank/DDBJ databases">
        <title>Phytopthora megakarya and P. palmivora, two closely related causual agents of cacao black pod achieved similar genome size and gene model numbers by different mechanisms.</title>
        <authorList>
            <person name="Ali S."/>
            <person name="Shao J."/>
            <person name="Larry D.J."/>
            <person name="Kronmiller B."/>
            <person name="Shen D."/>
            <person name="Strem M.D."/>
            <person name="Melnick R.L."/>
            <person name="Guiltinan M.J."/>
            <person name="Tyler B.M."/>
            <person name="Meinhardt L.W."/>
            <person name="Bailey B.A."/>
        </authorList>
    </citation>
    <scope>NUCLEOTIDE SEQUENCE [LARGE SCALE GENOMIC DNA]</scope>
    <source>
        <strain evidence="2">zdho120</strain>
    </source>
</reference>